<dbReference type="AlphaFoldDB" id="A0AAE3NU04"/>
<evidence type="ECO:0008006" key="4">
    <source>
        <dbReference type="Google" id="ProtNLM"/>
    </source>
</evidence>
<feature type="chain" id="PRO_5042037180" description="Outer membrane protein beta-barrel domain-containing protein" evidence="1">
    <location>
        <begin position="18"/>
        <end position="194"/>
    </location>
</feature>
<dbReference type="RefSeq" id="WP_321534608.1">
    <property type="nucleotide sequence ID" value="NZ_JARGDL010000002.1"/>
</dbReference>
<keyword evidence="1" id="KW-0732">Signal</keyword>
<keyword evidence="3" id="KW-1185">Reference proteome</keyword>
<dbReference type="EMBL" id="JARGDL010000002">
    <property type="protein sequence ID" value="MDF1610841.1"/>
    <property type="molecule type" value="Genomic_DNA"/>
</dbReference>
<protein>
    <recommendedName>
        <fullName evidence="4">Outer membrane protein beta-barrel domain-containing protein</fullName>
    </recommendedName>
</protein>
<dbReference type="Proteomes" id="UP001221302">
    <property type="component" value="Unassembled WGS sequence"/>
</dbReference>
<name>A0AAE3NU04_9BACT</name>
<evidence type="ECO:0000313" key="2">
    <source>
        <dbReference type="EMBL" id="MDF1610841.1"/>
    </source>
</evidence>
<gene>
    <name evidence="2" type="ORF">P0M35_01640</name>
</gene>
<comment type="caution">
    <text evidence="2">The sequence shown here is derived from an EMBL/GenBank/DDBJ whole genome shotgun (WGS) entry which is preliminary data.</text>
</comment>
<sequence>MKKLIIIIFIMSSISFAQFRFGDAKGLFMSVGVGPRFPIFNMSNSQNVGSGFNVTFSYTDNEFLPLFFYTSVGYHHFPGRQDLYKKTDYSSFSSNVISVLPGVRYYFKPIFEQVIILMPIIDIGAEYSLFEKWHQFKIGSNKKNFVEEQNKFGLHVGVGASMFLLDFITYYNYLPNNQFISVDLKVNIPIFVKI</sequence>
<accession>A0AAE3NU04</accession>
<feature type="signal peptide" evidence="1">
    <location>
        <begin position="1"/>
        <end position="17"/>
    </location>
</feature>
<reference evidence="2" key="1">
    <citation type="submission" date="2023-03" db="EMBL/GenBank/DDBJ databases">
        <title>Stygiobacter electus gen. nov., sp. nov., facultatively anaerobic thermotolerant bacterium of the class Ignavibacteria from a well of Yessentuki mineral water deposit.</title>
        <authorList>
            <person name="Podosokorskaya O.A."/>
            <person name="Elcheninov A.G."/>
            <person name="Petrova N.F."/>
            <person name="Zavarzina D.G."/>
            <person name="Kublanov I.V."/>
            <person name="Merkel A.Y."/>
        </authorList>
    </citation>
    <scope>NUCLEOTIDE SEQUENCE</scope>
    <source>
        <strain evidence="2">09-Me</strain>
    </source>
</reference>
<organism evidence="2 3">
    <name type="scientific">Stygiobacter electus</name>
    <dbReference type="NCBI Taxonomy" id="3032292"/>
    <lineage>
        <taxon>Bacteria</taxon>
        <taxon>Pseudomonadati</taxon>
        <taxon>Ignavibacteriota</taxon>
        <taxon>Ignavibacteria</taxon>
        <taxon>Ignavibacteriales</taxon>
        <taxon>Melioribacteraceae</taxon>
        <taxon>Stygiobacter</taxon>
    </lineage>
</organism>
<evidence type="ECO:0000256" key="1">
    <source>
        <dbReference type="SAM" id="SignalP"/>
    </source>
</evidence>
<proteinExistence type="predicted"/>
<evidence type="ECO:0000313" key="3">
    <source>
        <dbReference type="Proteomes" id="UP001221302"/>
    </source>
</evidence>